<evidence type="ECO:0000256" key="1">
    <source>
        <dbReference type="SAM" id="Phobius"/>
    </source>
</evidence>
<sequence>MVSWLLPIALLPKTYTYYLFDSSAQLALPLFGLFILVKLYLQPTQLETVLPKKSTLRIWGAFIVVQLALMGWEYLKIGESVQVYGLIHGFVAFMTMLLVIWVAYTIQKMSLQNFDDAVKFAKSGLIALVVYLALIVLPQMLVMVGFHQLDFYVNGLAKVFERHWQDRDFYDNGSYVTTLHRLNGFEPEASFLALLLGMVFSPALIMLVQEPIKNFRSKKWLYWLGWGLIAFILVVMMLAKTTTGFLLIGLLGLIFLVSAPKTQKIWFGSAAVAFLVLVALAYQFVPPVTHQLNTWLFEKGGTDNRLGGTIGLLQAWLHHPIFGVGFGFESHYINEFLPKWSKDNLEYIYVYKKTAYPILNDMLGWLTRFGLVFVLMAFWLLAGLLKRAAFVLKRLGSGTDFKTMFYRVTVKSFFVAVFLVIVVASITPANATGWPMMLMGFFYWRVIHMAEDDLNNGVLQ</sequence>
<dbReference type="OrthoDB" id="2148748at2"/>
<keyword evidence="1" id="KW-0812">Transmembrane</keyword>
<protein>
    <recommendedName>
        <fullName evidence="4">O-antigen ligase domain-containing protein</fullName>
    </recommendedName>
</protein>
<name>A0A4Z0RZN1_WEICO</name>
<accession>A0A4Z0RZN1</accession>
<reference evidence="2 3" key="1">
    <citation type="submission" date="2018-03" db="EMBL/GenBank/DDBJ databases">
        <title>Genome sequencing of Weissella confusa isolates.</title>
        <authorList>
            <person name="Kajala I."/>
            <person name="Baruah R."/>
            <person name="Bergsveinson J."/>
            <person name="Juvonen R."/>
            <person name="Ziola B."/>
        </authorList>
    </citation>
    <scope>NUCLEOTIDE SEQUENCE [LARGE SCALE GENOMIC DNA]</scope>
    <source>
        <strain evidence="2 3">VTT E-062653</strain>
    </source>
</reference>
<dbReference type="RefSeq" id="WP_135519768.1">
    <property type="nucleotide sequence ID" value="NZ_PVSN01000044.1"/>
</dbReference>
<gene>
    <name evidence="2" type="ORF">C6P11_06840</name>
</gene>
<feature type="transmembrane region" description="Helical" evidence="1">
    <location>
        <begin position="405"/>
        <end position="427"/>
    </location>
</feature>
<keyword evidence="1" id="KW-0472">Membrane</keyword>
<evidence type="ECO:0000313" key="2">
    <source>
        <dbReference type="EMBL" id="TGE72093.1"/>
    </source>
</evidence>
<dbReference type="EMBL" id="PVSN01000044">
    <property type="protein sequence ID" value="TGE72093.1"/>
    <property type="molecule type" value="Genomic_DNA"/>
</dbReference>
<dbReference type="AlphaFoldDB" id="A0A4Z0RZN1"/>
<dbReference type="Proteomes" id="UP000297646">
    <property type="component" value="Unassembled WGS sequence"/>
</dbReference>
<feature type="transmembrane region" description="Helical" evidence="1">
    <location>
        <begin position="125"/>
        <end position="146"/>
    </location>
</feature>
<feature type="transmembrane region" description="Helical" evidence="1">
    <location>
        <begin position="58"/>
        <end position="75"/>
    </location>
</feature>
<organism evidence="2 3">
    <name type="scientific">Weissella confusa</name>
    <name type="common">Lactobacillus confusus</name>
    <dbReference type="NCBI Taxonomy" id="1583"/>
    <lineage>
        <taxon>Bacteria</taxon>
        <taxon>Bacillati</taxon>
        <taxon>Bacillota</taxon>
        <taxon>Bacilli</taxon>
        <taxon>Lactobacillales</taxon>
        <taxon>Lactobacillaceae</taxon>
        <taxon>Weissella</taxon>
    </lineage>
</organism>
<feature type="transmembrane region" description="Helical" evidence="1">
    <location>
        <begin position="365"/>
        <end position="385"/>
    </location>
</feature>
<proteinExistence type="predicted"/>
<feature type="transmembrane region" description="Helical" evidence="1">
    <location>
        <begin position="266"/>
        <end position="285"/>
    </location>
</feature>
<feature type="transmembrane region" description="Helical" evidence="1">
    <location>
        <begin position="189"/>
        <end position="208"/>
    </location>
</feature>
<keyword evidence="1" id="KW-1133">Transmembrane helix</keyword>
<evidence type="ECO:0000313" key="3">
    <source>
        <dbReference type="Proteomes" id="UP000297646"/>
    </source>
</evidence>
<feature type="transmembrane region" description="Helical" evidence="1">
    <location>
        <begin position="244"/>
        <end position="259"/>
    </location>
</feature>
<feature type="transmembrane region" description="Helical" evidence="1">
    <location>
        <begin position="220"/>
        <end position="238"/>
    </location>
</feature>
<feature type="transmembrane region" description="Helical" evidence="1">
    <location>
        <begin position="15"/>
        <end position="37"/>
    </location>
</feature>
<comment type="caution">
    <text evidence="2">The sequence shown here is derived from an EMBL/GenBank/DDBJ whole genome shotgun (WGS) entry which is preliminary data.</text>
</comment>
<feature type="transmembrane region" description="Helical" evidence="1">
    <location>
        <begin position="81"/>
        <end position="104"/>
    </location>
</feature>
<evidence type="ECO:0008006" key="4">
    <source>
        <dbReference type="Google" id="ProtNLM"/>
    </source>
</evidence>